<keyword evidence="2 4" id="KW-0808">Transferase</keyword>
<comment type="similarity">
    <text evidence="1">Belongs to the sulfotransferase 1 family.</text>
</comment>
<dbReference type="EMBL" id="BGPR01000548">
    <property type="protein sequence ID" value="GBM25863.1"/>
    <property type="molecule type" value="Genomic_DNA"/>
</dbReference>
<evidence type="ECO:0000259" key="3">
    <source>
        <dbReference type="Pfam" id="PF00685"/>
    </source>
</evidence>
<evidence type="ECO:0000256" key="2">
    <source>
        <dbReference type="ARBA" id="ARBA00022679"/>
    </source>
</evidence>
<dbReference type="PANTHER" id="PTHR11783">
    <property type="entry name" value="SULFOTRANSFERASE SULT"/>
    <property type="match status" value="1"/>
</dbReference>
<evidence type="ECO:0000313" key="5">
    <source>
        <dbReference type="Proteomes" id="UP000499080"/>
    </source>
</evidence>
<dbReference type="OrthoDB" id="205623at2759"/>
<dbReference type="SUPFAM" id="SSF52540">
    <property type="entry name" value="P-loop containing nucleoside triphosphate hydrolases"/>
    <property type="match status" value="1"/>
</dbReference>
<evidence type="ECO:0000313" key="4">
    <source>
        <dbReference type="EMBL" id="GBM25863.1"/>
    </source>
</evidence>
<evidence type="ECO:0000256" key="1">
    <source>
        <dbReference type="ARBA" id="ARBA00005771"/>
    </source>
</evidence>
<protein>
    <submittedName>
        <fullName evidence="4">Sulfotransferase 1C2A</fullName>
    </submittedName>
</protein>
<dbReference type="InterPro" id="IPR027417">
    <property type="entry name" value="P-loop_NTPase"/>
</dbReference>
<keyword evidence="5" id="KW-1185">Reference proteome</keyword>
<comment type="caution">
    <text evidence="4">The sequence shown here is derived from an EMBL/GenBank/DDBJ whole genome shotgun (WGS) entry which is preliminary data.</text>
</comment>
<dbReference type="GO" id="GO:0008146">
    <property type="term" value="F:sulfotransferase activity"/>
    <property type="evidence" value="ECO:0007669"/>
    <property type="project" value="InterPro"/>
</dbReference>
<reference evidence="4 5" key="1">
    <citation type="journal article" date="2019" name="Sci. Rep.">
        <title>Orb-weaving spider Araneus ventricosus genome elucidates the spidroin gene catalogue.</title>
        <authorList>
            <person name="Kono N."/>
            <person name="Nakamura H."/>
            <person name="Ohtoshi R."/>
            <person name="Moran D.A.P."/>
            <person name="Shinohara A."/>
            <person name="Yoshida Y."/>
            <person name="Fujiwara M."/>
            <person name="Mori M."/>
            <person name="Tomita M."/>
            <person name="Arakawa K."/>
        </authorList>
    </citation>
    <scope>NUCLEOTIDE SEQUENCE [LARGE SCALE GENOMIC DNA]</scope>
</reference>
<dbReference type="Proteomes" id="UP000499080">
    <property type="component" value="Unassembled WGS sequence"/>
</dbReference>
<feature type="domain" description="Sulfotransferase" evidence="3">
    <location>
        <begin position="36"/>
        <end position="305"/>
    </location>
</feature>
<dbReference type="AlphaFoldDB" id="A0A4Y2E9K1"/>
<gene>
    <name evidence="4" type="primary">Sult1c2a_7</name>
    <name evidence="4" type="ORF">AVEN_151337_1</name>
</gene>
<dbReference type="Pfam" id="PF00685">
    <property type="entry name" value="Sulfotransfer_1"/>
    <property type="match status" value="1"/>
</dbReference>
<dbReference type="Gene3D" id="3.40.50.300">
    <property type="entry name" value="P-loop containing nucleotide triphosphate hydrolases"/>
    <property type="match status" value="1"/>
</dbReference>
<dbReference type="InterPro" id="IPR000863">
    <property type="entry name" value="Sulfotransferase_dom"/>
</dbReference>
<accession>A0A4Y2E9K1</accession>
<organism evidence="4 5">
    <name type="scientific">Araneus ventricosus</name>
    <name type="common">Orbweaver spider</name>
    <name type="synonym">Epeira ventricosa</name>
    <dbReference type="NCBI Taxonomy" id="182803"/>
    <lineage>
        <taxon>Eukaryota</taxon>
        <taxon>Metazoa</taxon>
        <taxon>Ecdysozoa</taxon>
        <taxon>Arthropoda</taxon>
        <taxon>Chelicerata</taxon>
        <taxon>Arachnida</taxon>
        <taxon>Araneae</taxon>
        <taxon>Araneomorphae</taxon>
        <taxon>Entelegynae</taxon>
        <taxon>Araneoidea</taxon>
        <taxon>Araneidae</taxon>
        <taxon>Araneus</taxon>
    </lineage>
</organism>
<sequence>MDASNRFILNVEGVNIAAFFSEECFRSALQFKPKPGDVFVVTYPKCGTTWMQNLVLNVMRRGRTFERPSDFYLASPFLDQLGAEDSENMMIHPGCYKTHLPLHKVPWSDDTKYIYVARNLKDCCVSFYHHMKNIPGYQFADGTFEEFFDLFIKGQVEFGDYFDHLLPWYNARHRPNVYFTTFEEMKNDLKKVAKEVAEFIDENEARYLEKNPEVLERILHNCSFGETKRMVNEGLSSLYHVQDKDILSRLPKGRQHILAYIEGLPKRKDNKINFIRRGEIGSHKQELSPTQNEILNNIILEKTQNSDVMSLWEKWM</sequence>
<name>A0A4Y2E9K1_ARAVE</name>
<proteinExistence type="inferred from homology"/>